<organism evidence="3 4">
    <name type="scientific">Paramuricea clavata</name>
    <name type="common">Red gorgonian</name>
    <name type="synonym">Violescent sea-whip</name>
    <dbReference type="NCBI Taxonomy" id="317549"/>
    <lineage>
        <taxon>Eukaryota</taxon>
        <taxon>Metazoa</taxon>
        <taxon>Cnidaria</taxon>
        <taxon>Anthozoa</taxon>
        <taxon>Octocorallia</taxon>
        <taxon>Malacalcyonacea</taxon>
        <taxon>Plexauridae</taxon>
        <taxon>Paramuricea</taxon>
    </lineage>
</organism>
<reference evidence="3" key="1">
    <citation type="submission" date="2020-04" db="EMBL/GenBank/DDBJ databases">
        <authorList>
            <person name="Alioto T."/>
            <person name="Alioto T."/>
            <person name="Gomez Garrido J."/>
        </authorList>
    </citation>
    <scope>NUCLEOTIDE SEQUENCE</scope>
    <source>
        <strain evidence="3">A484AB</strain>
    </source>
</reference>
<dbReference type="InterPro" id="IPR027806">
    <property type="entry name" value="HARBI1_dom"/>
</dbReference>
<dbReference type="GO" id="GO:0046872">
    <property type="term" value="F:metal ion binding"/>
    <property type="evidence" value="ECO:0007669"/>
    <property type="project" value="UniProtKB-KW"/>
</dbReference>
<proteinExistence type="predicted"/>
<comment type="caution">
    <text evidence="3">The sequence shown here is derived from an EMBL/GenBank/DDBJ whole genome shotgun (WGS) entry which is preliminary data.</text>
</comment>
<dbReference type="Pfam" id="PF13359">
    <property type="entry name" value="DDE_Tnp_4"/>
    <property type="match status" value="1"/>
</dbReference>
<dbReference type="EMBL" id="CACRXK020022684">
    <property type="protein sequence ID" value="CAB4037056.1"/>
    <property type="molecule type" value="Genomic_DNA"/>
</dbReference>
<dbReference type="OrthoDB" id="7434799at2759"/>
<evidence type="ECO:0000313" key="3">
    <source>
        <dbReference type="EMBL" id="CAB4037056.1"/>
    </source>
</evidence>
<keyword evidence="4" id="KW-1185">Reference proteome</keyword>
<sequence>MKEFAEGGKDAQEQFFGYRLSSARMVIECAFGRLKARFGCLRREMDINIDDLPAVIHTCFILHNFCEMNNEIVSKQMVEQAVQYDVEFQRQRQPGPNLPTNETAGKRIRRIYVKYFE</sequence>
<keyword evidence="2" id="KW-0479">Metal-binding</keyword>
<protein>
    <submittedName>
        <fullName evidence="3">Uncharacterized protein</fullName>
    </submittedName>
</protein>
<evidence type="ECO:0000256" key="1">
    <source>
        <dbReference type="ARBA" id="ARBA00001968"/>
    </source>
</evidence>
<dbReference type="AlphaFoldDB" id="A0A7D9JX82"/>
<gene>
    <name evidence="3" type="ORF">PACLA_8A021033</name>
</gene>
<name>A0A7D9JX82_PARCT</name>
<evidence type="ECO:0000256" key="2">
    <source>
        <dbReference type="ARBA" id="ARBA00022723"/>
    </source>
</evidence>
<evidence type="ECO:0000313" key="4">
    <source>
        <dbReference type="Proteomes" id="UP001152795"/>
    </source>
</evidence>
<dbReference type="Proteomes" id="UP001152795">
    <property type="component" value="Unassembled WGS sequence"/>
</dbReference>
<accession>A0A7D9JX82</accession>
<comment type="cofactor">
    <cofactor evidence="1">
        <name>a divalent metal cation</name>
        <dbReference type="ChEBI" id="CHEBI:60240"/>
    </cofactor>
</comment>